<dbReference type="EMBL" id="RSEB01000004">
    <property type="protein sequence ID" value="RRR98477.1"/>
    <property type="molecule type" value="Genomic_DNA"/>
</dbReference>
<protein>
    <submittedName>
        <fullName evidence="7">DUF202 domain-containing protein</fullName>
    </submittedName>
</protein>
<accession>A0A426UVX0</accession>
<dbReference type="Proteomes" id="UP000277256">
    <property type="component" value="Unassembled WGS sequence"/>
</dbReference>
<dbReference type="GO" id="GO:0012505">
    <property type="term" value="C:endomembrane system"/>
    <property type="evidence" value="ECO:0007669"/>
    <property type="project" value="UniProtKB-SubCell"/>
</dbReference>
<evidence type="ECO:0000313" key="8">
    <source>
        <dbReference type="Proteomes" id="UP000277256"/>
    </source>
</evidence>
<evidence type="ECO:0000313" key="7">
    <source>
        <dbReference type="EMBL" id="RRR98477.1"/>
    </source>
</evidence>
<feature type="transmembrane region" description="Helical" evidence="5">
    <location>
        <begin position="91"/>
        <end position="112"/>
    </location>
</feature>
<name>A0A426UVX0_9ACTN</name>
<keyword evidence="8" id="KW-1185">Reference proteome</keyword>
<proteinExistence type="predicted"/>
<gene>
    <name evidence="7" type="ORF">EIW28_16475</name>
</gene>
<feature type="domain" description="DUF202" evidence="6">
    <location>
        <begin position="12"/>
        <end position="74"/>
    </location>
</feature>
<dbReference type="InterPro" id="IPR003807">
    <property type="entry name" value="DUF202"/>
</dbReference>
<keyword evidence="4 5" id="KW-0472">Membrane</keyword>
<comment type="subcellular location">
    <subcellularLocation>
        <location evidence="1">Endomembrane system</location>
        <topology evidence="1">Multi-pass membrane protein</topology>
    </subcellularLocation>
</comment>
<evidence type="ECO:0000256" key="5">
    <source>
        <dbReference type="SAM" id="Phobius"/>
    </source>
</evidence>
<keyword evidence="3 5" id="KW-1133">Transmembrane helix</keyword>
<evidence type="ECO:0000256" key="1">
    <source>
        <dbReference type="ARBA" id="ARBA00004127"/>
    </source>
</evidence>
<dbReference type="RefSeq" id="WP_125248785.1">
    <property type="nucleotide sequence ID" value="NZ_RSEB01000004.1"/>
</dbReference>
<dbReference type="Pfam" id="PF02656">
    <property type="entry name" value="DUF202"/>
    <property type="match status" value="1"/>
</dbReference>
<evidence type="ECO:0000256" key="3">
    <source>
        <dbReference type="ARBA" id="ARBA00022989"/>
    </source>
</evidence>
<keyword evidence="2 5" id="KW-0812">Transmembrane</keyword>
<organism evidence="7 8">
    <name type="scientific">Glycomyces terrestris</name>
    <dbReference type="NCBI Taxonomy" id="2493553"/>
    <lineage>
        <taxon>Bacteria</taxon>
        <taxon>Bacillati</taxon>
        <taxon>Actinomycetota</taxon>
        <taxon>Actinomycetes</taxon>
        <taxon>Glycomycetales</taxon>
        <taxon>Glycomycetaceae</taxon>
        <taxon>Glycomyces</taxon>
    </lineage>
</organism>
<feature type="transmembrane region" description="Helical" evidence="5">
    <location>
        <begin position="53"/>
        <end position="70"/>
    </location>
</feature>
<evidence type="ECO:0000259" key="6">
    <source>
        <dbReference type="Pfam" id="PF02656"/>
    </source>
</evidence>
<dbReference type="AlphaFoldDB" id="A0A426UVX0"/>
<evidence type="ECO:0000256" key="2">
    <source>
        <dbReference type="ARBA" id="ARBA00022692"/>
    </source>
</evidence>
<sequence>MSASGPPRSHWDRGLQPERTALAWRRTALALCAGLILAARATASQAPWLALELTALAVLGGLALVHWAHRRERRLALHLRSRRPAPPGGRLLLTTCCLTAGLGLVAAAWVIAAGA</sequence>
<reference evidence="7 8" key="1">
    <citation type="submission" date="2018-12" db="EMBL/GenBank/DDBJ databases">
        <title>Glycomyces sp. YIM 121974 draft genome.</title>
        <authorList>
            <person name="Li Q."/>
        </authorList>
    </citation>
    <scope>NUCLEOTIDE SEQUENCE [LARGE SCALE GENOMIC DNA]</scope>
    <source>
        <strain evidence="7 8">YIM 121974</strain>
    </source>
</reference>
<comment type="caution">
    <text evidence="7">The sequence shown here is derived from an EMBL/GenBank/DDBJ whole genome shotgun (WGS) entry which is preliminary data.</text>
</comment>
<evidence type="ECO:0000256" key="4">
    <source>
        <dbReference type="ARBA" id="ARBA00023136"/>
    </source>
</evidence>